<dbReference type="CDD" id="cd06347">
    <property type="entry name" value="PBP1_ABC_LivK_ligand_binding-like"/>
    <property type="match status" value="1"/>
</dbReference>
<comment type="similarity">
    <text evidence="1">Belongs to the leucine-binding protein family.</text>
</comment>
<accession>A0A172T112</accession>
<keyword evidence="2" id="KW-0732">Signal</keyword>
<dbReference type="Proteomes" id="UP000077096">
    <property type="component" value="Chromosome"/>
</dbReference>
<dbReference type="InterPro" id="IPR028081">
    <property type="entry name" value="Leu-bd"/>
</dbReference>
<dbReference type="Pfam" id="PF13458">
    <property type="entry name" value="Peripla_BP_6"/>
    <property type="match status" value="1"/>
</dbReference>
<feature type="domain" description="Leucine-binding protein" evidence="3">
    <location>
        <begin position="20"/>
        <end position="356"/>
    </location>
</feature>
<dbReference type="OrthoDB" id="9783240at2"/>
<dbReference type="PANTHER" id="PTHR30483">
    <property type="entry name" value="LEUCINE-SPECIFIC-BINDING PROTEIN"/>
    <property type="match status" value="1"/>
</dbReference>
<evidence type="ECO:0000256" key="2">
    <source>
        <dbReference type="ARBA" id="ARBA00022729"/>
    </source>
</evidence>
<evidence type="ECO:0000259" key="3">
    <source>
        <dbReference type="Pfam" id="PF13458"/>
    </source>
</evidence>
<evidence type="ECO:0000256" key="1">
    <source>
        <dbReference type="ARBA" id="ARBA00010062"/>
    </source>
</evidence>
<gene>
    <name evidence="4" type="ORF">JM64_00595</name>
</gene>
<evidence type="ECO:0000313" key="4">
    <source>
        <dbReference type="EMBL" id="ANE40687.1"/>
    </source>
</evidence>
<dbReference type="PANTHER" id="PTHR30483:SF6">
    <property type="entry name" value="PERIPLASMIC BINDING PROTEIN OF ABC TRANSPORTER FOR NATURAL AMINO ACIDS"/>
    <property type="match status" value="1"/>
</dbReference>
<protein>
    <submittedName>
        <fullName evidence="4">Branched-chain amino acid ABC transporter substrate-binding protein</fullName>
    </submittedName>
</protein>
<dbReference type="KEGG" id="fng:JM64_00595"/>
<dbReference type="SUPFAM" id="SSF53822">
    <property type="entry name" value="Periplasmic binding protein-like I"/>
    <property type="match status" value="1"/>
</dbReference>
<sequence>MRKTLSILLLLLTLSIFADIKIGVLLPMTGGLSAFGDWTKKGIELAYEQKKTVLGEKIVLVYVDTRSEKTEAANAMARLIDKEKVVAVIGEISSSNSIAAAEIAEARKVPQVAVTSTSPLVTQGKKFVSRVCFIDPFQGTALAEFAGKNLKVKKVTIFIDIEQDYSVSMTNYFVERFEKKYKGQVQKVQYKSGDQEFSAQIAQAIAFGSDAIVIPGFYNEIALIAQQARSMGFKGYILAGDGADAPELVKIGGKAVEGLYFTTHYVPEAANTKISKDFVEAFKKKYGMLPAMNAALGYDAYMLIVDAIERAKSKDPVKINEAIRSTKGFQGVSGTITIDANGNPIKDVIIVKVQNGQFRYETRIEPKDLQ</sequence>
<dbReference type="PATRIC" id="fig|93466.3.peg.117"/>
<dbReference type="InterPro" id="IPR051010">
    <property type="entry name" value="BCAA_transport"/>
</dbReference>
<evidence type="ECO:0000313" key="5">
    <source>
        <dbReference type="Proteomes" id="UP000077096"/>
    </source>
</evidence>
<dbReference type="AlphaFoldDB" id="A0A172T112"/>
<dbReference type="EMBL" id="CP011393">
    <property type="protein sequence ID" value="ANE40687.1"/>
    <property type="molecule type" value="Genomic_DNA"/>
</dbReference>
<dbReference type="InterPro" id="IPR028082">
    <property type="entry name" value="Peripla_BP_I"/>
</dbReference>
<reference evidence="4 5" key="1">
    <citation type="submission" date="2014-08" db="EMBL/GenBank/DDBJ databases">
        <title>Fervidobacterium pennivorans DYC genome.</title>
        <authorList>
            <person name="Wushke S."/>
        </authorList>
    </citation>
    <scope>NUCLEOTIDE SEQUENCE [LARGE SCALE GENOMIC DNA]</scope>
    <source>
        <strain evidence="4 5">DYC</strain>
    </source>
</reference>
<organism evidence="4 5">
    <name type="scientific">Fervidobacterium pennivorans</name>
    <dbReference type="NCBI Taxonomy" id="93466"/>
    <lineage>
        <taxon>Bacteria</taxon>
        <taxon>Thermotogati</taxon>
        <taxon>Thermotogota</taxon>
        <taxon>Thermotogae</taxon>
        <taxon>Thermotogales</taxon>
        <taxon>Fervidobacteriaceae</taxon>
        <taxon>Fervidobacterium</taxon>
    </lineage>
</organism>
<proteinExistence type="inferred from homology"/>
<dbReference type="Gene3D" id="3.40.50.2300">
    <property type="match status" value="2"/>
</dbReference>
<name>A0A172T112_FERPE</name>